<organism evidence="1">
    <name type="scientific">uncultured Thermomicrobiales bacterium</name>
    <dbReference type="NCBI Taxonomy" id="1645740"/>
    <lineage>
        <taxon>Bacteria</taxon>
        <taxon>Pseudomonadati</taxon>
        <taxon>Thermomicrobiota</taxon>
        <taxon>Thermomicrobia</taxon>
        <taxon>Thermomicrobiales</taxon>
        <taxon>environmental samples</taxon>
    </lineage>
</organism>
<protein>
    <submittedName>
        <fullName evidence="1">Uncharacterized protein</fullName>
    </submittedName>
</protein>
<gene>
    <name evidence="1" type="ORF">AVDCRST_MAG33-1655</name>
</gene>
<name>A0A6J4UXI5_9BACT</name>
<proteinExistence type="predicted"/>
<dbReference type="AlphaFoldDB" id="A0A6J4UXI5"/>
<accession>A0A6J4UXI5</accession>
<sequence length="220" mass="24998">MVNRRRSANRSERAISHRTDSALSVTGFRLPPYRYARIAFLRGQTTQRVSDEHLRQAIKNLSTGEGLIHIADAQDRIASTMGLVRVSPTLRERIAETIEDAVKYNDIRRQGDFIWPKKNVPVSVRGPRRDGIMRSLERIAPEELDEAVFLFVQSYPWQSRLTISSQVARAFGIMRATAGVQSVLGIAVQRCIDNRRLREEGDLIVPLARRASRPATRNHD</sequence>
<evidence type="ECO:0000313" key="1">
    <source>
        <dbReference type="EMBL" id="CAA9560866.1"/>
    </source>
</evidence>
<dbReference type="EMBL" id="CADCWK010000170">
    <property type="protein sequence ID" value="CAA9560866.1"/>
    <property type="molecule type" value="Genomic_DNA"/>
</dbReference>
<reference evidence="1" key="1">
    <citation type="submission" date="2020-02" db="EMBL/GenBank/DDBJ databases">
        <authorList>
            <person name="Meier V. D."/>
        </authorList>
    </citation>
    <scope>NUCLEOTIDE SEQUENCE</scope>
    <source>
        <strain evidence="1">AVDCRST_MAG33</strain>
    </source>
</reference>